<dbReference type="eggNOG" id="ENOG502S03K">
    <property type="taxonomic scope" value="Eukaryota"/>
</dbReference>
<dbReference type="KEGG" id="abp:AGABI1DRAFT85686"/>
<dbReference type="Proteomes" id="UP000008493">
    <property type="component" value="Unassembled WGS sequence"/>
</dbReference>
<dbReference type="SUPFAM" id="SSF52540">
    <property type="entry name" value="P-loop containing nucleoside triphosphate hydrolases"/>
    <property type="match status" value="1"/>
</dbReference>
<keyword evidence="4" id="KW-1185">Reference proteome</keyword>
<dbReference type="InterPro" id="IPR006073">
    <property type="entry name" value="GTP-bd"/>
</dbReference>
<proteinExistence type="predicted"/>
<feature type="coiled-coil region" evidence="1">
    <location>
        <begin position="229"/>
        <end position="277"/>
    </location>
</feature>
<dbReference type="GeneID" id="18832068"/>
<dbReference type="OrthoDB" id="8954335at2759"/>
<dbReference type="Pfam" id="PF01926">
    <property type="entry name" value="MMR_HSR1"/>
    <property type="match status" value="1"/>
</dbReference>
<sequence length="301" mass="34622">MGPTGSGKSSFISSVADSDIGVGHSLVSCTSEVNVVRVRVPDEELDIVLVDTPGFDDTHKSDYEILKLIKDWLEQAGHNKILLDGILYLHRISDNRMAGTPLRNLEVFEKICGPKACSRVVMMTTMWDELDDEETGETRQEELETTFWKPMIDRGSKTERYRNTSESAWRILEPFLGNQRQRLAALRSQKETVPQQQKQKAALRLQKETVQQHKALSSTDAGQALYEKIEKLDKQRKSLMRTLEKQMKRRGTDEEIVELLRRQYDGLEKEREAALGELHQLKVPVPQRLLKSVGMKKRYRR</sequence>
<accession>K5WTM7</accession>
<dbReference type="AlphaFoldDB" id="K5WTM7"/>
<evidence type="ECO:0000259" key="2">
    <source>
        <dbReference type="Pfam" id="PF01926"/>
    </source>
</evidence>
<evidence type="ECO:0000313" key="4">
    <source>
        <dbReference type="Proteomes" id="UP000008493"/>
    </source>
</evidence>
<name>K5WTM7_AGABU</name>
<keyword evidence="1" id="KW-0175">Coiled coil</keyword>
<dbReference type="InterPro" id="IPR027417">
    <property type="entry name" value="P-loop_NTPase"/>
</dbReference>
<feature type="domain" description="G" evidence="2">
    <location>
        <begin position="1"/>
        <end position="74"/>
    </location>
</feature>
<dbReference type="InParanoid" id="K5WTM7"/>
<dbReference type="Gene3D" id="3.40.50.300">
    <property type="entry name" value="P-loop containing nucleotide triphosphate hydrolases"/>
    <property type="match status" value="1"/>
</dbReference>
<dbReference type="EMBL" id="JH971391">
    <property type="protein sequence ID" value="EKM78781.1"/>
    <property type="molecule type" value="Genomic_DNA"/>
</dbReference>
<organism evidence="3 4">
    <name type="scientific">Agaricus bisporus var. burnettii (strain JB137-S8 / ATCC MYA-4627 / FGSC 10392)</name>
    <name type="common">White button mushroom</name>
    <dbReference type="NCBI Taxonomy" id="597362"/>
    <lineage>
        <taxon>Eukaryota</taxon>
        <taxon>Fungi</taxon>
        <taxon>Dikarya</taxon>
        <taxon>Basidiomycota</taxon>
        <taxon>Agaricomycotina</taxon>
        <taxon>Agaricomycetes</taxon>
        <taxon>Agaricomycetidae</taxon>
        <taxon>Agaricales</taxon>
        <taxon>Agaricineae</taxon>
        <taxon>Agaricaceae</taxon>
        <taxon>Agaricus</taxon>
    </lineage>
</organism>
<protein>
    <submittedName>
        <fullName evidence="3">Histidine phosphotranseferase</fullName>
    </submittedName>
</protein>
<dbReference type="STRING" id="597362.K5WTM7"/>
<evidence type="ECO:0000256" key="1">
    <source>
        <dbReference type="SAM" id="Coils"/>
    </source>
</evidence>
<reference evidence="4" key="1">
    <citation type="journal article" date="2012" name="Proc. Natl. Acad. Sci. U.S.A.">
        <title>Genome sequence of the button mushroom Agaricus bisporus reveals mechanisms governing adaptation to a humic-rich ecological niche.</title>
        <authorList>
            <person name="Morin E."/>
            <person name="Kohler A."/>
            <person name="Baker A.R."/>
            <person name="Foulongne-Oriol M."/>
            <person name="Lombard V."/>
            <person name="Nagy L.G."/>
            <person name="Ohm R.A."/>
            <person name="Patyshakuliyeva A."/>
            <person name="Brun A."/>
            <person name="Aerts A.L."/>
            <person name="Bailey A.M."/>
            <person name="Billette C."/>
            <person name="Coutinho P.M."/>
            <person name="Deakin G."/>
            <person name="Doddapaneni H."/>
            <person name="Floudas D."/>
            <person name="Grimwood J."/>
            <person name="Hilden K."/>
            <person name="Kuees U."/>
            <person name="LaButti K.M."/>
            <person name="Lapidus A."/>
            <person name="Lindquist E.A."/>
            <person name="Lucas S.M."/>
            <person name="Murat C."/>
            <person name="Riley R.W."/>
            <person name="Salamov A.A."/>
            <person name="Schmutz J."/>
            <person name="Subramanian V."/>
            <person name="Woesten H.A.B."/>
            <person name="Xu J."/>
            <person name="Eastwood D.C."/>
            <person name="Foster G.D."/>
            <person name="Sonnenberg A.S."/>
            <person name="Cullen D."/>
            <person name="de Vries R.P."/>
            <person name="Lundell T."/>
            <person name="Hibbett D.S."/>
            <person name="Henrissat B."/>
            <person name="Burton K.S."/>
            <person name="Kerrigan R.W."/>
            <person name="Challen M.P."/>
            <person name="Grigoriev I.V."/>
            <person name="Martin F."/>
        </authorList>
    </citation>
    <scope>NUCLEOTIDE SEQUENCE [LARGE SCALE GENOMIC DNA]</scope>
    <source>
        <strain evidence="4">JB137-S8 / ATCC MYA-4627 / FGSC 10392</strain>
    </source>
</reference>
<evidence type="ECO:0000313" key="3">
    <source>
        <dbReference type="EMBL" id="EKM78781.1"/>
    </source>
</evidence>
<dbReference type="GO" id="GO:0005525">
    <property type="term" value="F:GTP binding"/>
    <property type="evidence" value="ECO:0007669"/>
    <property type="project" value="InterPro"/>
</dbReference>
<gene>
    <name evidence="3" type="primary">Hpt</name>
    <name evidence="3" type="ORF">AGABI1DRAFT_85686</name>
</gene>
<dbReference type="RefSeq" id="XP_007330585.1">
    <property type="nucleotide sequence ID" value="XM_007330523.1"/>
</dbReference>
<dbReference type="OMA" id="TELILIW"/>
<dbReference type="CDD" id="cd00882">
    <property type="entry name" value="Ras_like_GTPase"/>
    <property type="match status" value="1"/>
</dbReference>
<dbReference type="HOGENOM" id="CLU_018003_0_0_1"/>